<sequence length="83" mass="8953">MATGPENYRRAEELVRSVRDGHQIGDDVAQILTAAQVHATLALAAATALNDHSHDEGGMPLEDYDAWTKVASVWKPRQKGGDA</sequence>
<organism evidence="1 2">
    <name type="scientific">Streptomyces halobius</name>
    <dbReference type="NCBI Taxonomy" id="2879846"/>
    <lineage>
        <taxon>Bacteria</taxon>
        <taxon>Bacillati</taxon>
        <taxon>Actinomycetota</taxon>
        <taxon>Actinomycetes</taxon>
        <taxon>Kitasatosporales</taxon>
        <taxon>Streptomycetaceae</taxon>
        <taxon>Streptomyces</taxon>
    </lineage>
</organism>
<keyword evidence="2" id="KW-1185">Reference proteome</keyword>
<gene>
    <name evidence="1" type="ORF">K9S39_04405</name>
</gene>
<name>A0ABY4M1B4_9ACTN</name>
<dbReference type="Proteomes" id="UP000830115">
    <property type="component" value="Chromosome"/>
</dbReference>
<accession>A0ABY4M1B4</accession>
<evidence type="ECO:0000313" key="2">
    <source>
        <dbReference type="Proteomes" id="UP000830115"/>
    </source>
</evidence>
<dbReference type="RefSeq" id="WP_248862012.1">
    <property type="nucleotide sequence ID" value="NZ_CP086322.1"/>
</dbReference>
<evidence type="ECO:0000313" key="1">
    <source>
        <dbReference type="EMBL" id="UQA91217.1"/>
    </source>
</evidence>
<reference evidence="1" key="1">
    <citation type="submission" date="2021-10" db="EMBL/GenBank/DDBJ databases">
        <title>Streptomyces nigrumlapis sp.nov.,an antimicrobial producing actinobacterium isolated from Black Gobi rocks.</title>
        <authorList>
            <person name="Wen Y."/>
            <person name="Zhang W."/>
            <person name="Liu X.G."/>
        </authorList>
    </citation>
    <scope>NUCLEOTIDE SEQUENCE</scope>
    <source>
        <strain evidence="1">ST13-2-2</strain>
    </source>
</reference>
<proteinExistence type="predicted"/>
<protein>
    <submittedName>
        <fullName evidence="1">Uncharacterized protein</fullName>
    </submittedName>
</protein>
<dbReference type="EMBL" id="CP086322">
    <property type="protein sequence ID" value="UQA91217.1"/>
    <property type="molecule type" value="Genomic_DNA"/>
</dbReference>